<protein>
    <submittedName>
        <fullName evidence="1">Uncharacterized protein</fullName>
    </submittedName>
</protein>
<dbReference type="EMBL" id="BPQB01000022">
    <property type="protein sequence ID" value="GJE91618.1"/>
    <property type="molecule type" value="Genomic_DNA"/>
</dbReference>
<dbReference type="AlphaFoldDB" id="A0A9P3LEK7"/>
<dbReference type="Proteomes" id="UP000703269">
    <property type="component" value="Unassembled WGS sequence"/>
</dbReference>
<name>A0A9P3LEK7_9APHY</name>
<reference evidence="1 2" key="1">
    <citation type="submission" date="2021-08" db="EMBL/GenBank/DDBJ databases">
        <title>Draft Genome Sequence of Phanerochaete sordida strain YK-624.</title>
        <authorList>
            <person name="Mori T."/>
            <person name="Dohra H."/>
            <person name="Suzuki T."/>
            <person name="Kawagishi H."/>
            <person name="Hirai H."/>
        </authorList>
    </citation>
    <scope>NUCLEOTIDE SEQUENCE [LARGE SCALE GENOMIC DNA]</scope>
    <source>
        <strain evidence="1 2">YK-624</strain>
    </source>
</reference>
<proteinExistence type="predicted"/>
<evidence type="ECO:0000313" key="2">
    <source>
        <dbReference type="Proteomes" id="UP000703269"/>
    </source>
</evidence>
<comment type="caution">
    <text evidence="1">The sequence shown here is derived from an EMBL/GenBank/DDBJ whole genome shotgun (WGS) entry which is preliminary data.</text>
</comment>
<keyword evidence="2" id="KW-1185">Reference proteome</keyword>
<sequence>MHIIQTFKRSLGDEGSQITHDAFAYLVKHTARIHQTSLHLCITSEVVVDIQRRVPRRRMAVQCSLPSAPAAKYFEMSASVSPLLLQLTWYSTTSWCDDLCSTVRLLTLKY</sequence>
<accession>A0A9P3LEK7</accession>
<gene>
    <name evidence="1" type="ORF">PsYK624_077680</name>
</gene>
<organism evidence="1 2">
    <name type="scientific">Phanerochaete sordida</name>
    <dbReference type="NCBI Taxonomy" id="48140"/>
    <lineage>
        <taxon>Eukaryota</taxon>
        <taxon>Fungi</taxon>
        <taxon>Dikarya</taxon>
        <taxon>Basidiomycota</taxon>
        <taxon>Agaricomycotina</taxon>
        <taxon>Agaricomycetes</taxon>
        <taxon>Polyporales</taxon>
        <taxon>Phanerochaetaceae</taxon>
        <taxon>Phanerochaete</taxon>
    </lineage>
</organism>
<evidence type="ECO:0000313" key="1">
    <source>
        <dbReference type="EMBL" id="GJE91618.1"/>
    </source>
</evidence>